<dbReference type="PANTHER" id="PTHR45951:SF3">
    <property type="entry name" value="PROTEIN DISPATCHED"/>
    <property type="match status" value="1"/>
</dbReference>
<evidence type="ECO:0008006" key="13">
    <source>
        <dbReference type="Google" id="ProtNLM"/>
    </source>
</evidence>
<keyword evidence="5" id="KW-0325">Glycoprotein</keyword>
<dbReference type="Pfam" id="PF00069">
    <property type="entry name" value="Pkinase"/>
    <property type="match status" value="1"/>
</dbReference>
<dbReference type="Proteomes" id="UP000006672">
    <property type="component" value="Unassembled WGS sequence"/>
</dbReference>
<feature type="transmembrane region" description="Helical" evidence="7">
    <location>
        <begin position="822"/>
        <end position="846"/>
    </location>
</feature>
<dbReference type="GO" id="GO:0004672">
    <property type="term" value="F:protein kinase activity"/>
    <property type="evidence" value="ECO:0007669"/>
    <property type="project" value="InterPro"/>
</dbReference>
<dbReference type="GeneID" id="66060156"/>
<proteinExistence type="inferred from homology"/>
<reference evidence="12" key="3">
    <citation type="submission" date="2022-04" db="UniProtKB">
        <authorList>
            <consortium name="WormBaseParasite"/>
        </authorList>
    </citation>
    <scope>IDENTIFICATION</scope>
</reference>
<dbReference type="OrthoDB" id="193905at2759"/>
<comment type="subcellular location">
    <subcellularLocation>
        <location evidence="1">Membrane</location>
        <topology evidence="1">Multi-pass membrane protein</topology>
    </subcellularLocation>
</comment>
<dbReference type="AlphaFoldDB" id="A0A4E9FN14"/>
<keyword evidence="2 7" id="KW-0812">Transmembrane</keyword>
<dbReference type="GO" id="GO:0022857">
    <property type="term" value="F:transmembrane transporter activity"/>
    <property type="evidence" value="ECO:0007669"/>
    <property type="project" value="TreeGrafter"/>
</dbReference>
<dbReference type="PROSITE" id="PS50156">
    <property type="entry name" value="SSD"/>
    <property type="match status" value="1"/>
</dbReference>
<feature type="transmembrane region" description="Helical" evidence="7">
    <location>
        <begin position="912"/>
        <end position="936"/>
    </location>
</feature>
<feature type="transmembrane region" description="Helical" evidence="7">
    <location>
        <begin position="457"/>
        <end position="478"/>
    </location>
</feature>
<evidence type="ECO:0000259" key="9">
    <source>
        <dbReference type="PROSITE" id="PS50156"/>
    </source>
</evidence>
<dbReference type="PROSITE" id="PS50011">
    <property type="entry name" value="PROTEIN_KINASE_DOM"/>
    <property type="match status" value="1"/>
</dbReference>
<feature type="domain" description="SSD" evidence="9">
    <location>
        <begin position="354"/>
        <end position="515"/>
    </location>
</feature>
<evidence type="ECO:0000259" key="8">
    <source>
        <dbReference type="PROSITE" id="PS50011"/>
    </source>
</evidence>
<feature type="transmembrane region" description="Helical" evidence="7">
    <location>
        <begin position="385"/>
        <end position="407"/>
    </location>
</feature>
<evidence type="ECO:0000313" key="12">
    <source>
        <dbReference type="WBParaSite" id="Bm7839.1"/>
    </source>
</evidence>
<dbReference type="Gene3D" id="1.20.1640.10">
    <property type="entry name" value="Multidrug efflux transporter AcrB transmembrane domain"/>
    <property type="match status" value="2"/>
</dbReference>
<evidence type="ECO:0000256" key="3">
    <source>
        <dbReference type="ARBA" id="ARBA00022989"/>
    </source>
</evidence>
<feature type="transmembrane region" description="Helical" evidence="7">
    <location>
        <begin position="332"/>
        <end position="348"/>
    </location>
</feature>
<accession>A0A8L7THP6</accession>
<comment type="similarity">
    <text evidence="6">Belongs to the dispatched family.</text>
</comment>
<evidence type="ECO:0000313" key="10">
    <source>
        <dbReference type="EMBL" id="VIO97749.1"/>
    </source>
</evidence>
<dbReference type="RefSeq" id="XP_042937296.1">
    <property type="nucleotide sequence ID" value="XM_043081362.1"/>
</dbReference>
<dbReference type="GO" id="GO:0016020">
    <property type="term" value="C:membrane"/>
    <property type="evidence" value="ECO:0007669"/>
    <property type="project" value="UniProtKB-SubCell"/>
</dbReference>
<dbReference type="InterPro" id="IPR003392">
    <property type="entry name" value="PTHD_SSD"/>
</dbReference>
<dbReference type="SUPFAM" id="SSF56112">
    <property type="entry name" value="Protein kinase-like (PK-like)"/>
    <property type="match status" value="1"/>
</dbReference>
<dbReference type="GO" id="GO:0007224">
    <property type="term" value="P:smoothened signaling pathway"/>
    <property type="evidence" value="ECO:0007669"/>
    <property type="project" value="TreeGrafter"/>
</dbReference>
<gene>
    <name evidence="10" type="primary">Bma-ptd-2</name>
    <name evidence="10" type="ORF">BM_BM7839</name>
</gene>
<keyword evidence="4 7" id="KW-0472">Membrane</keyword>
<dbReference type="Gene3D" id="1.10.510.10">
    <property type="entry name" value="Transferase(Phosphotransferase) domain 1"/>
    <property type="match status" value="1"/>
</dbReference>
<feature type="transmembrane region" description="Helical" evidence="7">
    <location>
        <begin position="559"/>
        <end position="583"/>
    </location>
</feature>
<dbReference type="InterPro" id="IPR000731">
    <property type="entry name" value="SSD"/>
</dbReference>
<dbReference type="EMBL" id="CAAKNF010000195">
    <property type="protein sequence ID" value="VIO97749.1"/>
    <property type="molecule type" value="Genomic_DNA"/>
</dbReference>
<keyword evidence="11" id="KW-1185">Reference proteome</keyword>
<dbReference type="GO" id="GO:0005524">
    <property type="term" value="F:ATP binding"/>
    <property type="evidence" value="ECO:0007669"/>
    <property type="project" value="InterPro"/>
</dbReference>
<reference evidence="11" key="1">
    <citation type="journal article" date="2007" name="Science">
        <title>Draft genome of the filarial nematode parasite Brugia malayi.</title>
        <authorList>
            <person name="Ghedin E."/>
            <person name="Wang S."/>
            <person name="Spiro D."/>
            <person name="Caler E."/>
            <person name="Zhao Q."/>
            <person name="Crabtree J."/>
            <person name="Allen J.E."/>
            <person name="Delcher A.L."/>
            <person name="Guiliano D.B."/>
            <person name="Miranda-Saavedra D."/>
            <person name="Angiuoli S.V."/>
            <person name="Creasy T."/>
            <person name="Amedeo P."/>
            <person name="Haas B."/>
            <person name="El-Sayed N.M."/>
            <person name="Wortman J.R."/>
            <person name="Feldblyum T."/>
            <person name="Tallon L."/>
            <person name="Schatz M."/>
            <person name="Shumway M."/>
            <person name="Koo H."/>
            <person name="Salzberg S.L."/>
            <person name="Schobel S."/>
            <person name="Pertea M."/>
            <person name="Pop M."/>
            <person name="White O."/>
            <person name="Barton G.J."/>
            <person name="Carlow C.K."/>
            <person name="Crawford M.J."/>
            <person name="Daub J."/>
            <person name="Dimmic M.W."/>
            <person name="Estes C.F."/>
            <person name="Foster J.M."/>
            <person name="Ganatra M."/>
            <person name="Gregory W.F."/>
            <person name="Johnson N.M."/>
            <person name="Jin J."/>
            <person name="Komuniecki R."/>
            <person name="Korf I."/>
            <person name="Kumar S."/>
            <person name="Laney S."/>
            <person name="Li B.W."/>
            <person name="Li W."/>
            <person name="Lindblom T.H."/>
            <person name="Lustigman S."/>
            <person name="Ma D."/>
            <person name="Maina C.V."/>
            <person name="Martin D.M."/>
            <person name="McCarter J.P."/>
            <person name="McReynolds L."/>
            <person name="Mitreva M."/>
            <person name="Nutman T.B."/>
            <person name="Parkinson J."/>
            <person name="Peregrin-Alvarez J.M."/>
            <person name="Poole C."/>
            <person name="Ren Q."/>
            <person name="Saunders L."/>
            <person name="Sluder A.E."/>
            <person name="Smith K."/>
            <person name="Stanke M."/>
            <person name="Unnasch T.R."/>
            <person name="Ware J."/>
            <person name="Wei A.D."/>
            <person name="Weil G."/>
            <person name="Williams D.J."/>
            <person name="Zhang Y."/>
            <person name="Williams S.A."/>
            <person name="Fraser-Liggett C."/>
            <person name="Slatko B."/>
            <person name="Blaxter M.L."/>
            <person name="Scott A.L."/>
        </authorList>
    </citation>
    <scope>NUCLEOTIDE SEQUENCE</scope>
    <source>
        <strain evidence="11">FR3</strain>
    </source>
</reference>
<name>A0A4E9FN14_BRUMA</name>
<reference evidence="10" key="2">
    <citation type="submission" date="2019-04" db="EMBL/GenBank/DDBJ databases">
        <authorList>
            <person name="Howe K."/>
            <person name="Paulini M."/>
            <person name="Williams G."/>
        </authorList>
    </citation>
    <scope>NUCLEOTIDE SEQUENCE [LARGE SCALE GENOMIC DNA]</scope>
    <source>
        <strain evidence="10">FR3</strain>
    </source>
</reference>
<dbReference type="SUPFAM" id="SSF82866">
    <property type="entry name" value="Multidrug efflux transporter AcrB transmembrane domain"/>
    <property type="match status" value="2"/>
</dbReference>
<protein>
    <recommendedName>
        <fullName evidence="13">Protein kinase domain-containing protein</fullName>
    </recommendedName>
</protein>
<dbReference type="WBParaSite" id="Bm7839.1">
    <property type="protein sequence ID" value="Bm7839.1"/>
    <property type="gene ID" value="WBGene00228100"/>
</dbReference>
<keyword evidence="3 7" id="KW-1133">Transmembrane helix</keyword>
<dbReference type="Pfam" id="PF02460">
    <property type="entry name" value="Patched"/>
    <property type="match status" value="1"/>
</dbReference>
<evidence type="ECO:0000256" key="4">
    <source>
        <dbReference type="ARBA" id="ARBA00023136"/>
    </source>
</evidence>
<feature type="domain" description="Protein kinase" evidence="8">
    <location>
        <begin position="920"/>
        <end position="1248"/>
    </location>
</feature>
<evidence type="ECO:0000313" key="11">
    <source>
        <dbReference type="Proteomes" id="UP000006672"/>
    </source>
</evidence>
<dbReference type="InterPro" id="IPR052081">
    <property type="entry name" value="Dispatched_Hh_regulator"/>
</dbReference>
<accession>A0A4E9FN14</accession>
<evidence type="ECO:0000256" key="7">
    <source>
        <dbReference type="SAM" id="Phobius"/>
    </source>
</evidence>
<evidence type="ECO:0000256" key="5">
    <source>
        <dbReference type="ARBA" id="ARBA00023180"/>
    </source>
</evidence>
<evidence type="ECO:0000256" key="1">
    <source>
        <dbReference type="ARBA" id="ARBA00004141"/>
    </source>
</evidence>
<feature type="transmembrane region" description="Helical" evidence="7">
    <location>
        <begin position="354"/>
        <end position="378"/>
    </location>
</feature>
<dbReference type="InterPro" id="IPR000719">
    <property type="entry name" value="Prot_kinase_dom"/>
</dbReference>
<dbReference type="PANTHER" id="PTHR45951">
    <property type="entry name" value="PROTEIN DISPATCHED-RELATED"/>
    <property type="match status" value="1"/>
</dbReference>
<feature type="transmembrane region" description="Helical" evidence="7">
    <location>
        <begin position="29"/>
        <end position="53"/>
    </location>
</feature>
<dbReference type="InterPro" id="IPR011009">
    <property type="entry name" value="Kinase-like_dom_sf"/>
</dbReference>
<evidence type="ECO:0000256" key="6">
    <source>
        <dbReference type="ARBA" id="ARBA00038046"/>
    </source>
</evidence>
<dbReference type="CTD" id="66060156"/>
<evidence type="ECO:0000256" key="2">
    <source>
        <dbReference type="ARBA" id="ARBA00022692"/>
    </source>
</evidence>
<sequence length="1248" mass="142431">MMRWKNFSLKLKTIVTSVRESYIKFLLKYSWYVIIFVMLISLCLSAYAALFYYDTFAFNPSIGFETRNTLLSNERLALDNLMERATRKDYMKSRSKREISNSEIPQKDNNHRFVDNKDIIINNETKLEMPLAACQQYFVLGTIIPYEVILLMSKLIFKVPSFNNLFNMRTMQRLCAIDSIIDSEISLNNLNATNLKRLPFSFNLPYYTMCLNMDKPSNSCSLLDSDYIEMFKSLVLTCQTDESAIQCQLPIAKQLSNIIFQKSNGPIDVNKPFYFAVVLPIIQSNDGYSNLHFYSNLLEKLQQDYNDNELKLVGAQFGVKEGLFVEELRSDVRLGVIAIILVVLIILIYTDSFFITFCITASLLLSIGVAFFVYTVILGIKFFPFLNLLAMILVVAVGADDAFLFVYQYKKHKADARKIWSPMLLNCDANNTKEENSDKEELMEYHRKQVISGLNDALSHSAISMFVTSATTAVAFFANLASEIVVLRCFGIYAGTLMLINYILVIIILPAAIIVTDTGVKIFTTSKFFISKLKYRIASFWHNAATNFDKMFNRLIPQIVYIIRLPLILLTFIVFALSIYAIAKKPGIRLPERNSIQFLRSNHPYEWFDENAATLFDFSIGQQPKMNVVAVWGIKPTTTGSLLIPNEKGTLNVDNGFIDLLANHLLEFQTLLKQISYQTNPKIEQKLWLDEFINWTNLNTTTESCKLFAVNQSQLSTPISFSGNILSRCFLQYGRATSLPSLDKWQQKDTDGPIFDNNDVFLAYFLSTPSKYNFSSVFKEMKPFFDFIDSIKVERSEISEFNEPLMLTVSGIARLYDLLERILNGTAISVFISLIVSMMVIIFITFNVILSILAIICIATIVTVTVAIVLWIGWTVNVVEATIIVLTIGMSFDYCLHFAVGFRLHKTSDYSVIASAVGIPVLLSAISSFISGFVLIGASTQAFFEISANGLVIRVKHIKTHKVAVMKIAINPATSGSINWEWNILEKIMNPKNKEDRTKHLVRRIDYGYTFNMDKENISYIIMEYLPGNPVSIIGLLKGNQLLSKVAEFGLQLLKAVYDLHCLGYIHRDIKPENVGLYNDNILVLYDLGLARFYTNQNGQVRESRCLCGMRGTDEWASLSAELGRDQGRIDDLWGWFYVLIEWINCASKYPLCWAPFDDYPDLRHLCKSSIFPAKYVLRNCPPEFFKIQCYLRCLNRDDSPNYFYLATLLDDVKKRANGANPVKFLQQSSNIDIERAERLSQLELEYF</sequence>
<feature type="transmembrane region" description="Helical" evidence="7">
    <location>
        <begin position="852"/>
        <end position="874"/>
    </location>
</feature>
<organism evidence="10">
    <name type="scientific">Brugia malayi</name>
    <name type="common">Filarial nematode worm</name>
    <dbReference type="NCBI Taxonomy" id="6279"/>
    <lineage>
        <taxon>Eukaryota</taxon>
        <taxon>Metazoa</taxon>
        <taxon>Ecdysozoa</taxon>
        <taxon>Nematoda</taxon>
        <taxon>Chromadorea</taxon>
        <taxon>Rhabditida</taxon>
        <taxon>Spirurina</taxon>
        <taxon>Spiruromorpha</taxon>
        <taxon>Filarioidea</taxon>
        <taxon>Onchocercidae</taxon>
        <taxon>Brugia</taxon>
    </lineage>
</organism>
<feature type="transmembrane region" description="Helical" evidence="7">
    <location>
        <begin position="490"/>
        <end position="515"/>
    </location>
</feature>
<dbReference type="SMART" id="SM00220">
    <property type="entry name" value="S_TKc"/>
    <property type="match status" value="1"/>
</dbReference>
<feature type="transmembrane region" description="Helical" evidence="7">
    <location>
        <begin position="881"/>
        <end position="900"/>
    </location>
</feature>
<dbReference type="KEGG" id="bmy:BM_BM7839"/>